<dbReference type="OrthoDB" id="1864143at2"/>
<evidence type="ECO:0000256" key="3">
    <source>
        <dbReference type="SAM" id="SignalP"/>
    </source>
</evidence>
<dbReference type="EMBL" id="FOIL01000003">
    <property type="protein sequence ID" value="SES99240.1"/>
    <property type="molecule type" value="Genomic_DNA"/>
</dbReference>
<protein>
    <submittedName>
        <fullName evidence="5">Putative cell wall binding repeat-containing protein</fullName>
    </submittedName>
</protein>
<dbReference type="InterPro" id="IPR036388">
    <property type="entry name" value="WH-like_DNA-bd_sf"/>
</dbReference>
<dbReference type="AlphaFoldDB" id="A0A1I0AXW6"/>
<dbReference type="PROSITE" id="PS51170">
    <property type="entry name" value="CW"/>
    <property type="match status" value="1"/>
</dbReference>
<dbReference type="Gene3D" id="2.10.270.10">
    <property type="entry name" value="Cholin Binding"/>
    <property type="match status" value="1"/>
</dbReference>
<proteinExistence type="predicted"/>
<dbReference type="RefSeq" id="WP_074648191.1">
    <property type="nucleotide sequence ID" value="NZ_FOIL01000003.1"/>
</dbReference>
<keyword evidence="6" id="KW-1185">Reference proteome</keyword>
<evidence type="ECO:0000256" key="2">
    <source>
        <dbReference type="PROSITE-ProRule" id="PRU00591"/>
    </source>
</evidence>
<feature type="domain" description="Putative host cell surface-exposed lipoprotein Ltp-like HTH region" evidence="4">
    <location>
        <begin position="117"/>
        <end position="157"/>
    </location>
</feature>
<dbReference type="Pfam" id="PF19085">
    <property type="entry name" value="Choline_bind_2"/>
    <property type="match status" value="1"/>
</dbReference>
<organism evidence="5 6">
    <name type="scientific">[Clostridium] aminophilum</name>
    <dbReference type="NCBI Taxonomy" id="1526"/>
    <lineage>
        <taxon>Bacteria</taxon>
        <taxon>Bacillati</taxon>
        <taxon>Bacillota</taxon>
        <taxon>Clostridia</taxon>
        <taxon>Lachnospirales</taxon>
        <taxon>Lachnospiraceae</taxon>
    </lineage>
</organism>
<feature type="chain" id="PRO_5011703842" evidence="3">
    <location>
        <begin position="25"/>
        <end position="207"/>
    </location>
</feature>
<feature type="repeat" description="Cell wall-binding" evidence="2">
    <location>
        <begin position="45"/>
        <end position="65"/>
    </location>
</feature>
<sequence>MKKRICIIASILALTFGSSITCIAGSWQQNQIGFWYQNDDGSYPTNSWMQDSDGKWYYFDENGYMLHDQWIGNYYVGSSGEMLINTTTPDGYQVGPDGAWIQPNAQTAEQTVTLGMKNAVKKAQQYLKYMSFSRKGLIKQLEYEGFSSSEATYAVDAVGADWEVQCAKKAEAYLKYTSFSRTGLKKQLEYEGFTGSEVAFGLLAVGY</sequence>
<evidence type="ECO:0000313" key="5">
    <source>
        <dbReference type="EMBL" id="SES99240.1"/>
    </source>
</evidence>
<accession>A0A1I0AXW6</accession>
<evidence type="ECO:0000256" key="1">
    <source>
        <dbReference type="ARBA" id="ARBA00022737"/>
    </source>
</evidence>
<keyword evidence="1" id="KW-0677">Repeat</keyword>
<feature type="signal peptide" evidence="3">
    <location>
        <begin position="1"/>
        <end position="24"/>
    </location>
</feature>
<feature type="domain" description="Putative host cell surface-exposed lipoprotein Ltp-like HTH region" evidence="4">
    <location>
        <begin position="161"/>
        <end position="199"/>
    </location>
</feature>
<dbReference type="Gene3D" id="1.10.10.10">
    <property type="entry name" value="Winged helix-like DNA-binding domain superfamily/Winged helix DNA-binding domain"/>
    <property type="match status" value="2"/>
</dbReference>
<reference evidence="5 6" key="1">
    <citation type="submission" date="2016-10" db="EMBL/GenBank/DDBJ databases">
        <authorList>
            <person name="de Groot N.N."/>
        </authorList>
    </citation>
    <scope>NUCLEOTIDE SEQUENCE [LARGE SCALE GENOMIC DNA]</scope>
    <source>
        <strain evidence="5 6">KH1P1</strain>
    </source>
</reference>
<dbReference type="InterPro" id="IPR018337">
    <property type="entry name" value="Cell_wall/Cho-bd_repeat"/>
</dbReference>
<keyword evidence="3" id="KW-0732">Signal</keyword>
<evidence type="ECO:0000259" key="4">
    <source>
        <dbReference type="Pfam" id="PF07553"/>
    </source>
</evidence>
<dbReference type="Pfam" id="PF07553">
    <property type="entry name" value="Lipoprotein_Ltp"/>
    <property type="match status" value="2"/>
</dbReference>
<name>A0A1I0AXW6_9FIRM</name>
<dbReference type="Proteomes" id="UP000199820">
    <property type="component" value="Unassembled WGS sequence"/>
</dbReference>
<dbReference type="InterPro" id="IPR011434">
    <property type="entry name" value="Ltp-like_HTH"/>
</dbReference>
<gene>
    <name evidence="5" type="ORF">SAMN04487771_100317</name>
</gene>
<dbReference type="SUPFAM" id="SSF69360">
    <property type="entry name" value="Cell wall binding repeat"/>
    <property type="match status" value="1"/>
</dbReference>
<evidence type="ECO:0000313" key="6">
    <source>
        <dbReference type="Proteomes" id="UP000199820"/>
    </source>
</evidence>